<evidence type="ECO:0000259" key="15">
    <source>
        <dbReference type="PROSITE" id="PS50280"/>
    </source>
</evidence>
<feature type="domain" description="SET" evidence="15">
    <location>
        <begin position="111"/>
        <end position="217"/>
    </location>
</feature>
<keyword evidence="10" id="KW-0539">Nucleus</keyword>
<evidence type="ECO:0000256" key="6">
    <source>
        <dbReference type="ARBA" id="ARBA00022603"/>
    </source>
</evidence>
<feature type="region of interest" description="Disordered" evidence="14">
    <location>
        <begin position="361"/>
        <end position="401"/>
    </location>
</feature>
<dbReference type="AlphaFoldDB" id="A0A9W8IXD1"/>
<evidence type="ECO:0000256" key="8">
    <source>
        <dbReference type="ARBA" id="ARBA00022691"/>
    </source>
</evidence>
<evidence type="ECO:0000256" key="3">
    <source>
        <dbReference type="ARBA" id="ARBA00014232"/>
    </source>
</evidence>
<dbReference type="EMBL" id="JANBUY010000002">
    <property type="protein sequence ID" value="KAJ2868539.1"/>
    <property type="molecule type" value="Genomic_DNA"/>
</dbReference>
<keyword evidence="8" id="KW-0949">S-adenosyl-L-methionine</keyword>
<dbReference type="GO" id="GO:0005634">
    <property type="term" value="C:nucleus"/>
    <property type="evidence" value="ECO:0007669"/>
    <property type="project" value="UniProtKB-SubCell"/>
</dbReference>
<dbReference type="Gene3D" id="2.170.270.10">
    <property type="entry name" value="SET domain"/>
    <property type="match status" value="1"/>
</dbReference>
<dbReference type="SUPFAM" id="SSF82199">
    <property type="entry name" value="SET domain"/>
    <property type="match status" value="1"/>
</dbReference>
<dbReference type="Gene3D" id="2.30.30.140">
    <property type="match status" value="2"/>
</dbReference>
<dbReference type="InterPro" id="IPR046341">
    <property type="entry name" value="SET_dom_sf"/>
</dbReference>
<dbReference type="InterPro" id="IPR039977">
    <property type="entry name" value="Suv4-20/Set9"/>
</dbReference>
<accession>A0A9W8IXD1</accession>
<dbReference type="InterPro" id="IPR053820">
    <property type="entry name" value="MSL3_chromo-like"/>
</dbReference>
<dbReference type="Pfam" id="PF22732">
    <property type="entry name" value="MSL3_chromo-like"/>
    <property type="match status" value="1"/>
</dbReference>
<dbReference type="Gene3D" id="1.10.10.1700">
    <property type="entry name" value="Histone-lysine N-methyltransferase"/>
    <property type="match status" value="1"/>
</dbReference>
<proteinExistence type="predicted"/>
<organism evidence="16 17">
    <name type="scientific">Coemansia aciculifera</name>
    <dbReference type="NCBI Taxonomy" id="417176"/>
    <lineage>
        <taxon>Eukaryota</taxon>
        <taxon>Fungi</taxon>
        <taxon>Fungi incertae sedis</taxon>
        <taxon>Zoopagomycota</taxon>
        <taxon>Kickxellomycotina</taxon>
        <taxon>Kickxellomycetes</taxon>
        <taxon>Kickxellales</taxon>
        <taxon>Kickxellaceae</taxon>
        <taxon>Coemansia</taxon>
    </lineage>
</organism>
<dbReference type="GO" id="GO:0032259">
    <property type="term" value="P:methylation"/>
    <property type="evidence" value="ECO:0007669"/>
    <property type="project" value="UniProtKB-KW"/>
</dbReference>
<dbReference type="PROSITE" id="PS50280">
    <property type="entry name" value="SET"/>
    <property type="match status" value="1"/>
</dbReference>
<comment type="caution">
    <text evidence="16">The sequence shown here is derived from an EMBL/GenBank/DDBJ whole genome shotgun (WGS) entry which is preliminary data.</text>
</comment>
<comment type="subcellular location">
    <subcellularLocation>
        <location evidence="2">Chromosome</location>
    </subcellularLocation>
    <subcellularLocation>
        <location evidence="1">Nucleus</location>
    </subcellularLocation>
</comment>
<dbReference type="SUPFAM" id="SSF54160">
    <property type="entry name" value="Chromo domain-like"/>
    <property type="match status" value="1"/>
</dbReference>
<keyword evidence="9" id="KW-0156">Chromatin regulator</keyword>
<evidence type="ECO:0000256" key="7">
    <source>
        <dbReference type="ARBA" id="ARBA00022679"/>
    </source>
</evidence>
<evidence type="ECO:0000256" key="4">
    <source>
        <dbReference type="ARBA" id="ARBA00015413"/>
    </source>
</evidence>
<dbReference type="InterPro" id="IPR016197">
    <property type="entry name" value="Chromo-like_dom_sf"/>
</dbReference>
<evidence type="ECO:0000256" key="14">
    <source>
        <dbReference type="SAM" id="MobiDB-lite"/>
    </source>
</evidence>
<evidence type="ECO:0000313" key="17">
    <source>
        <dbReference type="Proteomes" id="UP001140074"/>
    </source>
</evidence>
<dbReference type="GO" id="GO:0140943">
    <property type="term" value="F:histone H4K20 trimethyltransferase activity"/>
    <property type="evidence" value="ECO:0007669"/>
    <property type="project" value="UniProtKB-EC"/>
</dbReference>
<sequence length="749" mass="83244">MDALTLSKYDDLLSDVLLDQVGLWFETRKMFPRYRQARTNKETVVDLVRRVALGATGLAAAVEELLDQEYLAAFLRHKSEVRLADFRLHAGRYFSMYLPEAGYEIALTDRYKVVTKQSEARVVATKRYTLGMVISLCSGSVAKLSESEIQRMERESADFSVMWWSKKKSMCLFLGPARFVNHDCDSNCRFTALGSDAICFQALRTIEPGEEITTHYGSSYFGENNCECLCATCEKYSRGWYARHQILEDGSVVSIGPEPELESSAMAVPVLSSDSMRTVSFDGDSDSMSVTAGPSVVSGAAFARVLTRNKGRRSVTPASCFPFRGYSSSLPRCTSCPTDALNTDMCPRCYRHQMIYGLPWPERKQPVSRASKSSSSSRKRRPNPNGSGSGYSSDTGDSLSDKAKRLRQLVPKSRPVTIYDGPQGSIRASPAEMFALRAVGTPVLIDPLDSSVERWWPAVIVEHVLEPAEDGQMETQYQVRYFEDGSYSVCQAHEMILLDPSQPPFAKWLLDASMQRTMLGEVAVRRALAYFDWRFIAVYGRQLAAVRPEGHGDQLNDSVPSDAATGAAAVVSAMSTAASPPSSQSPTDDDIGMAPCPIAAFAGGTLGLQQIAKIAGINEISRLKLIYQTPAIEQAPAAENEPEVVFDHFFELKAPGPTSVDESTSARLVGEFKSKKCIQPYLHEIRDLVHIIDGRDGKVYHARIREVEFVDNGERFGLYYFVHYQGWNPKFDEWVPPSRIIYLHSEKLE</sequence>
<evidence type="ECO:0000256" key="11">
    <source>
        <dbReference type="ARBA" id="ARBA00024057"/>
    </source>
</evidence>
<gene>
    <name evidence="16" type="primary">set9</name>
    <name evidence="16" type="ORF">GGH94_000071</name>
</gene>
<dbReference type="Proteomes" id="UP001140074">
    <property type="component" value="Unassembled WGS sequence"/>
</dbReference>
<dbReference type="Pfam" id="PF00856">
    <property type="entry name" value="SET"/>
    <property type="match status" value="1"/>
</dbReference>
<comment type="catalytic activity">
    <reaction evidence="13">
        <text>L-lysyl(20)-[histone H4] + 3 S-adenosyl-L-methionine = N(6),N(6),N(6)-trimethyl-L-lysyl(20)-[histone H4] + 3 S-adenosyl-L-homocysteine + 3 H(+)</text>
        <dbReference type="Rhea" id="RHEA:64456"/>
        <dbReference type="Rhea" id="RHEA-COMP:15554"/>
        <dbReference type="Rhea" id="RHEA-COMP:15998"/>
        <dbReference type="ChEBI" id="CHEBI:15378"/>
        <dbReference type="ChEBI" id="CHEBI:29969"/>
        <dbReference type="ChEBI" id="CHEBI:57856"/>
        <dbReference type="ChEBI" id="CHEBI:59789"/>
        <dbReference type="ChEBI" id="CHEBI:61961"/>
        <dbReference type="EC" id="2.1.1.372"/>
    </reaction>
</comment>
<evidence type="ECO:0000256" key="9">
    <source>
        <dbReference type="ARBA" id="ARBA00022853"/>
    </source>
</evidence>
<dbReference type="CDD" id="cd10524">
    <property type="entry name" value="SET_Suv4-20-like"/>
    <property type="match status" value="1"/>
</dbReference>
<keyword evidence="5" id="KW-0158">Chromosome</keyword>
<keyword evidence="7 16" id="KW-0808">Transferase</keyword>
<dbReference type="PANTHER" id="PTHR12977:SF4">
    <property type="entry name" value="HISTONE-LYSINE N-METHYLTRANSFERASE KMT5B"/>
    <property type="match status" value="1"/>
</dbReference>
<keyword evidence="6 16" id="KW-0489">Methyltransferase</keyword>
<dbReference type="EC" id="2.1.1.372" evidence="11"/>
<dbReference type="SMART" id="SM00317">
    <property type="entry name" value="SET"/>
    <property type="match status" value="1"/>
</dbReference>
<dbReference type="InterPro" id="IPR025783">
    <property type="entry name" value="Set9_fungi"/>
</dbReference>
<dbReference type="InterPro" id="IPR001214">
    <property type="entry name" value="SET_dom"/>
</dbReference>
<evidence type="ECO:0000256" key="2">
    <source>
        <dbReference type="ARBA" id="ARBA00004286"/>
    </source>
</evidence>
<name>A0A9W8IXD1_9FUNG</name>
<evidence type="ECO:0000313" key="16">
    <source>
        <dbReference type="EMBL" id="KAJ2868539.1"/>
    </source>
</evidence>
<dbReference type="GO" id="GO:0005694">
    <property type="term" value="C:chromosome"/>
    <property type="evidence" value="ECO:0007669"/>
    <property type="project" value="UniProtKB-SubCell"/>
</dbReference>
<evidence type="ECO:0000256" key="1">
    <source>
        <dbReference type="ARBA" id="ARBA00004123"/>
    </source>
</evidence>
<evidence type="ECO:0000256" key="5">
    <source>
        <dbReference type="ARBA" id="ARBA00022454"/>
    </source>
</evidence>
<evidence type="ECO:0000256" key="13">
    <source>
        <dbReference type="ARBA" id="ARBA00048081"/>
    </source>
</evidence>
<protein>
    <recommendedName>
        <fullName evidence="4">Histone-lysine N-methyltransferase SET9</fullName>
        <ecNumber evidence="11">2.1.1.372</ecNumber>
    </recommendedName>
    <alternativeName>
        <fullName evidence="3">Histone-lysine N-methyltransferase set9</fullName>
    </alternativeName>
    <alternativeName>
        <fullName evidence="12">SET domain protein 9</fullName>
    </alternativeName>
</protein>
<keyword evidence="17" id="KW-1185">Reference proteome</keyword>
<reference evidence="16" key="1">
    <citation type="submission" date="2022-07" db="EMBL/GenBank/DDBJ databases">
        <title>Phylogenomic reconstructions and comparative analyses of Kickxellomycotina fungi.</title>
        <authorList>
            <person name="Reynolds N.K."/>
            <person name="Stajich J.E."/>
            <person name="Barry K."/>
            <person name="Grigoriev I.V."/>
            <person name="Crous P."/>
            <person name="Smith M.E."/>
        </authorList>
    </citation>
    <scope>NUCLEOTIDE SEQUENCE</scope>
    <source>
        <strain evidence="16">RSA 476</strain>
    </source>
</reference>
<dbReference type="InterPro" id="IPR041938">
    <property type="entry name" value="Hist-Lys_N-MTase_N"/>
</dbReference>
<dbReference type="PROSITE" id="PS51567">
    <property type="entry name" value="SAM_MT43_SUVAR420_1"/>
    <property type="match status" value="1"/>
</dbReference>
<evidence type="ECO:0000256" key="12">
    <source>
        <dbReference type="ARBA" id="ARBA00030653"/>
    </source>
</evidence>
<evidence type="ECO:0000256" key="10">
    <source>
        <dbReference type="ARBA" id="ARBA00023242"/>
    </source>
</evidence>
<dbReference type="SUPFAM" id="SSF63748">
    <property type="entry name" value="Tudor/PWWP/MBT"/>
    <property type="match status" value="1"/>
</dbReference>
<dbReference type="PANTHER" id="PTHR12977">
    <property type="entry name" value="SUPPRESSOR OF VARIEGATION 4-20-RELATED"/>
    <property type="match status" value="1"/>
</dbReference>